<keyword evidence="1 5" id="KW-0479">Metal-binding</keyword>
<dbReference type="InterPro" id="IPR027450">
    <property type="entry name" value="AlkB-like"/>
</dbReference>
<feature type="binding site" evidence="5">
    <location>
        <position position="152"/>
    </location>
    <ligand>
        <name>Fe cation</name>
        <dbReference type="ChEBI" id="CHEBI:24875"/>
        <note>catalytic</note>
    </ligand>
</feature>
<proteinExistence type="predicted"/>
<dbReference type="GO" id="GO:0035513">
    <property type="term" value="P:oxidative RNA demethylation"/>
    <property type="evidence" value="ECO:0007669"/>
    <property type="project" value="TreeGrafter"/>
</dbReference>
<evidence type="ECO:0000256" key="2">
    <source>
        <dbReference type="ARBA" id="ARBA00022964"/>
    </source>
</evidence>
<evidence type="ECO:0000256" key="5">
    <source>
        <dbReference type="PIRSR" id="PIRSR604574-2"/>
    </source>
</evidence>
<protein>
    <submittedName>
        <fullName evidence="8">Alpha-ketoglutarate-dependent dioxygenase AlkB-like domain-containing protein</fullName>
    </submittedName>
</protein>
<keyword evidence="2" id="KW-0223">Dioxygenase</keyword>
<keyword evidence="4 5" id="KW-0408">Iron</keyword>
<dbReference type="InterPro" id="IPR004574">
    <property type="entry name" value="Alkb"/>
</dbReference>
<dbReference type="AlphaFoldDB" id="A0A914S0X7"/>
<dbReference type="Pfam" id="PF13532">
    <property type="entry name" value="2OG-FeII_Oxy_2"/>
    <property type="match status" value="1"/>
</dbReference>
<evidence type="ECO:0000256" key="3">
    <source>
        <dbReference type="ARBA" id="ARBA00023002"/>
    </source>
</evidence>
<dbReference type="PANTHER" id="PTHR16557:SF2">
    <property type="entry name" value="NUCLEIC ACID DIOXYGENASE ALKBH1"/>
    <property type="match status" value="1"/>
</dbReference>
<dbReference type="PANTHER" id="PTHR16557">
    <property type="entry name" value="ALKYLATED DNA REPAIR PROTEIN ALKB-RELATED"/>
    <property type="match status" value="1"/>
</dbReference>
<evidence type="ECO:0000256" key="4">
    <source>
        <dbReference type="ARBA" id="ARBA00023004"/>
    </source>
</evidence>
<comment type="cofactor">
    <cofactor evidence="5">
        <name>Fe(2+)</name>
        <dbReference type="ChEBI" id="CHEBI:29033"/>
    </cofactor>
    <text evidence="5">Binds 1 Fe(2+) ion per subunit.</text>
</comment>
<dbReference type="GO" id="GO:0008198">
    <property type="term" value="F:ferrous iron binding"/>
    <property type="evidence" value="ECO:0007669"/>
    <property type="project" value="TreeGrafter"/>
</dbReference>
<dbReference type="InterPro" id="IPR037151">
    <property type="entry name" value="AlkB-like_sf"/>
</dbReference>
<dbReference type="Proteomes" id="UP000887564">
    <property type="component" value="Unplaced"/>
</dbReference>
<dbReference type="Gene3D" id="2.60.120.590">
    <property type="entry name" value="Alpha-ketoglutarate-dependent dioxygenase AlkB-like"/>
    <property type="match status" value="1"/>
</dbReference>
<evidence type="ECO:0000313" key="8">
    <source>
        <dbReference type="WBParaSite" id="PEQ_0001199201-mRNA-1"/>
    </source>
</evidence>
<dbReference type="SUPFAM" id="SSF51197">
    <property type="entry name" value="Clavaminate synthase-like"/>
    <property type="match status" value="1"/>
</dbReference>
<keyword evidence="7" id="KW-1185">Reference proteome</keyword>
<dbReference type="WBParaSite" id="PEQ_0001199201-mRNA-1">
    <property type="protein sequence ID" value="PEQ_0001199201-mRNA-1"/>
    <property type="gene ID" value="PEQ_0001199201"/>
</dbReference>
<accession>A0A914S0X7</accession>
<dbReference type="GO" id="GO:0035515">
    <property type="term" value="F:oxidative RNA demethylase activity"/>
    <property type="evidence" value="ECO:0007669"/>
    <property type="project" value="TreeGrafter"/>
</dbReference>
<feature type="binding site" evidence="5">
    <location>
        <position position="154"/>
    </location>
    <ligand>
        <name>Fe cation</name>
        <dbReference type="ChEBI" id="CHEBI:24875"/>
        <note>catalytic</note>
    </ligand>
</feature>
<keyword evidence="3" id="KW-0560">Oxidoreductase</keyword>
<name>A0A914S0X7_PAREQ</name>
<dbReference type="GO" id="GO:0005737">
    <property type="term" value="C:cytoplasm"/>
    <property type="evidence" value="ECO:0007669"/>
    <property type="project" value="TreeGrafter"/>
</dbReference>
<organism evidence="7 8">
    <name type="scientific">Parascaris equorum</name>
    <name type="common">Equine roundworm</name>
    <dbReference type="NCBI Taxonomy" id="6256"/>
    <lineage>
        <taxon>Eukaryota</taxon>
        <taxon>Metazoa</taxon>
        <taxon>Ecdysozoa</taxon>
        <taxon>Nematoda</taxon>
        <taxon>Chromadorea</taxon>
        <taxon>Rhabditida</taxon>
        <taxon>Spirurina</taxon>
        <taxon>Ascaridomorpha</taxon>
        <taxon>Ascaridoidea</taxon>
        <taxon>Ascarididae</taxon>
        <taxon>Parascaris</taxon>
    </lineage>
</organism>
<feature type="domain" description="Alpha-ketoglutarate-dependent dioxygenase AlkB-like" evidence="6">
    <location>
        <begin position="33"/>
        <end position="155"/>
    </location>
</feature>
<sequence>LKEVQSLPREALSAVGLKPFAEWRLFEVLHRRGLFVLSDVFEPSRHLEWIARCLTVYPEAPNKTNVGLHIPDVSQIFLNHTSKLRWATLGYHYDWTTKIYPSSGLTGMQCEPLPSELVTIADIISRALGIGPMQADAAIINYYPAKSTLSPHVDRLVYHAVPHIEKTRDFEPDAAVPREVVEYANKNRINVTIRQVDRHCESE</sequence>
<reference evidence="8" key="1">
    <citation type="submission" date="2022-11" db="UniProtKB">
        <authorList>
            <consortium name="WormBaseParasite"/>
        </authorList>
    </citation>
    <scope>IDENTIFICATION</scope>
</reference>
<evidence type="ECO:0000313" key="7">
    <source>
        <dbReference type="Proteomes" id="UP000887564"/>
    </source>
</evidence>
<evidence type="ECO:0000259" key="6">
    <source>
        <dbReference type="Pfam" id="PF13532"/>
    </source>
</evidence>
<dbReference type="GO" id="GO:0035516">
    <property type="term" value="F:broad specificity oxidative DNA demethylase activity"/>
    <property type="evidence" value="ECO:0007669"/>
    <property type="project" value="TreeGrafter"/>
</dbReference>
<dbReference type="GO" id="GO:0005634">
    <property type="term" value="C:nucleus"/>
    <property type="evidence" value="ECO:0007669"/>
    <property type="project" value="TreeGrafter"/>
</dbReference>
<evidence type="ECO:0000256" key="1">
    <source>
        <dbReference type="ARBA" id="ARBA00022723"/>
    </source>
</evidence>